<protein>
    <submittedName>
        <fullName evidence="1">Uncharacterized protein</fullName>
    </submittedName>
</protein>
<comment type="caution">
    <text evidence="1">The sequence shown here is derived from an EMBL/GenBank/DDBJ whole genome shotgun (WGS) entry which is preliminary data.</text>
</comment>
<accession>A0A0T6LPA7</accession>
<dbReference type="RefSeq" id="WP_018383028.1">
    <property type="nucleotide sequence ID" value="NZ_LLZU01000035.1"/>
</dbReference>
<evidence type="ECO:0000313" key="1">
    <source>
        <dbReference type="EMBL" id="KRV47894.1"/>
    </source>
</evidence>
<dbReference type="Proteomes" id="UP000050867">
    <property type="component" value="Unassembled WGS sequence"/>
</dbReference>
<reference evidence="1 2" key="1">
    <citation type="submission" date="2015-10" db="EMBL/GenBank/DDBJ databases">
        <title>Draft genome sequence of pyrrolomycin-producing Streptomyces vitaminophilus.</title>
        <authorList>
            <person name="Graham D.E."/>
            <person name="Mahan K.M."/>
            <person name="Klingeman D.M."/>
            <person name="Hettich R.L."/>
            <person name="Parry R.J."/>
        </authorList>
    </citation>
    <scope>NUCLEOTIDE SEQUENCE [LARGE SCALE GENOMIC DNA]</scope>
    <source>
        <strain evidence="1 2">ATCC 31673</strain>
    </source>
</reference>
<organism evidence="1 2">
    <name type="scientific">Wenjunlia vitaminophila</name>
    <name type="common">Streptomyces vitaminophilus</name>
    <dbReference type="NCBI Taxonomy" id="76728"/>
    <lineage>
        <taxon>Bacteria</taxon>
        <taxon>Bacillati</taxon>
        <taxon>Actinomycetota</taxon>
        <taxon>Actinomycetes</taxon>
        <taxon>Kitasatosporales</taxon>
        <taxon>Streptomycetaceae</taxon>
        <taxon>Wenjunlia</taxon>
    </lineage>
</organism>
<evidence type="ECO:0000313" key="2">
    <source>
        <dbReference type="Proteomes" id="UP000050867"/>
    </source>
</evidence>
<proteinExistence type="predicted"/>
<dbReference type="STRING" id="76728.AQ490_05935"/>
<sequence length="333" mass="35792">MTLYDGFLMRDSLSDTGTVPSPGYPYHSPDIVSHSQVSDPGRFLTDTYDRDPTQPVELGSRLNPVYVRAKNLSSRPLTGYHVSVFRANTSLFLRPSVWSGHPLRTASGATSVALPPTVAPGAVGVGQDYFLLDAISSNEFCCVGMVSETPHPTIPADFPSYDAYILWVRQNQNVCGRNLNLVRDYPNRAFERLDTFSNPSSSEHVPTLFEVTVSGALPAGSRFGIQCVALGISTNWPTSEGPVQTESTMTPPSFDGAVTTWALLPTGAAWPRGASVDTTVWVGIRPESQAAAYHTPLERLGVSRTAVEGLGDAGVLVRLGNSGTVFVSSREAR</sequence>
<keyword evidence="2" id="KW-1185">Reference proteome</keyword>
<gene>
    <name evidence="1" type="ORF">AQ490_05935</name>
</gene>
<dbReference type="eggNOG" id="COG1404">
    <property type="taxonomic scope" value="Bacteria"/>
</dbReference>
<name>A0A0T6LPA7_WENVI</name>
<dbReference type="EMBL" id="LLZU01000035">
    <property type="protein sequence ID" value="KRV47894.1"/>
    <property type="molecule type" value="Genomic_DNA"/>
</dbReference>
<dbReference type="AlphaFoldDB" id="A0A0T6LPA7"/>